<dbReference type="PANTHER" id="PTHR24284">
    <property type="entry name" value="CYTOCHROME P450 FAMILY"/>
    <property type="match status" value="1"/>
</dbReference>
<dbReference type="InterPro" id="IPR017972">
    <property type="entry name" value="Cyt_P450_CS"/>
</dbReference>
<evidence type="ECO:0000256" key="2">
    <source>
        <dbReference type="ARBA" id="ARBA00004174"/>
    </source>
</evidence>
<organism evidence="15 16">
    <name type="scientific">Pristionchus pacificus</name>
    <name type="common">Parasitic nematode worm</name>
    <dbReference type="NCBI Taxonomy" id="54126"/>
    <lineage>
        <taxon>Eukaryota</taxon>
        <taxon>Metazoa</taxon>
        <taxon>Ecdysozoa</taxon>
        <taxon>Nematoda</taxon>
        <taxon>Chromadorea</taxon>
        <taxon>Rhabditida</taxon>
        <taxon>Rhabditina</taxon>
        <taxon>Diplogasteromorpha</taxon>
        <taxon>Diplogasteroidea</taxon>
        <taxon>Neodiplogasteridae</taxon>
        <taxon>Pristionchus</taxon>
    </lineage>
</organism>
<keyword evidence="10 13" id="KW-0408">Iron</keyword>
<keyword evidence="11 14" id="KW-0503">Monooxygenase</keyword>
<evidence type="ECO:0000256" key="12">
    <source>
        <dbReference type="ARBA" id="ARBA00023136"/>
    </source>
</evidence>
<dbReference type="Gene3D" id="1.10.630.10">
    <property type="entry name" value="Cytochrome P450"/>
    <property type="match status" value="2"/>
</dbReference>
<evidence type="ECO:0000256" key="8">
    <source>
        <dbReference type="ARBA" id="ARBA00022848"/>
    </source>
</evidence>
<evidence type="ECO:0000256" key="7">
    <source>
        <dbReference type="ARBA" id="ARBA00022824"/>
    </source>
</evidence>
<dbReference type="InterPro" id="IPR002401">
    <property type="entry name" value="Cyt_P450_E_grp-I"/>
</dbReference>
<gene>
    <name evidence="15" type="primary">WBGene00284147</name>
</gene>
<dbReference type="OrthoDB" id="1055148at2759"/>
<dbReference type="GO" id="GO:0005789">
    <property type="term" value="C:endoplasmic reticulum membrane"/>
    <property type="evidence" value="ECO:0007669"/>
    <property type="project" value="UniProtKB-SubCell"/>
</dbReference>
<comment type="subcellular location">
    <subcellularLocation>
        <location evidence="3">Endoplasmic reticulum membrane</location>
        <topology evidence="3">Peripheral membrane protein</topology>
    </subcellularLocation>
    <subcellularLocation>
        <location evidence="2">Microsome membrane</location>
        <topology evidence="2">Peripheral membrane protein</topology>
    </subcellularLocation>
</comment>
<feature type="binding site" description="axial binding residue" evidence="13">
    <location>
        <position position="367"/>
    </location>
    <ligand>
        <name>heme</name>
        <dbReference type="ChEBI" id="CHEBI:30413"/>
    </ligand>
    <ligandPart>
        <name>Fe</name>
        <dbReference type="ChEBI" id="CHEBI:18248"/>
    </ligandPart>
</feature>
<dbReference type="GO" id="GO:0016705">
    <property type="term" value="F:oxidoreductase activity, acting on paired donors, with incorporation or reduction of molecular oxygen"/>
    <property type="evidence" value="ECO:0007669"/>
    <property type="project" value="InterPro"/>
</dbReference>
<keyword evidence="16" id="KW-1185">Reference proteome</keyword>
<dbReference type="EnsemblMetazoa" id="PPA45778.1">
    <property type="protein sequence ID" value="PPA45778.1"/>
    <property type="gene ID" value="WBGene00284147"/>
</dbReference>
<dbReference type="GO" id="GO:0004497">
    <property type="term" value="F:monooxygenase activity"/>
    <property type="evidence" value="ECO:0007669"/>
    <property type="project" value="UniProtKB-KW"/>
</dbReference>
<evidence type="ECO:0000256" key="6">
    <source>
        <dbReference type="ARBA" id="ARBA00022723"/>
    </source>
</evidence>
<dbReference type="SUPFAM" id="SSF48264">
    <property type="entry name" value="Cytochrome P450"/>
    <property type="match status" value="1"/>
</dbReference>
<keyword evidence="7" id="KW-0256">Endoplasmic reticulum</keyword>
<dbReference type="PROSITE" id="PS00086">
    <property type="entry name" value="CYTOCHROME_P450"/>
    <property type="match status" value="1"/>
</dbReference>
<proteinExistence type="inferred from homology"/>
<evidence type="ECO:0000256" key="11">
    <source>
        <dbReference type="ARBA" id="ARBA00023033"/>
    </source>
</evidence>
<accession>A0A8R1Z6T2</accession>
<comment type="cofactor">
    <cofactor evidence="1 13">
        <name>heme</name>
        <dbReference type="ChEBI" id="CHEBI:30413"/>
    </cofactor>
</comment>
<dbReference type="Pfam" id="PF00067">
    <property type="entry name" value="p450"/>
    <property type="match status" value="1"/>
</dbReference>
<dbReference type="InterPro" id="IPR036396">
    <property type="entry name" value="Cyt_P450_sf"/>
</dbReference>
<evidence type="ECO:0000256" key="10">
    <source>
        <dbReference type="ARBA" id="ARBA00023004"/>
    </source>
</evidence>
<name>A0A2A6CMW7_PRIPA</name>
<comment type="similarity">
    <text evidence="4 14">Belongs to the cytochrome P450 family.</text>
</comment>
<evidence type="ECO:0000256" key="5">
    <source>
        <dbReference type="ARBA" id="ARBA00022617"/>
    </source>
</evidence>
<dbReference type="GO" id="GO:0005506">
    <property type="term" value="F:iron ion binding"/>
    <property type="evidence" value="ECO:0007669"/>
    <property type="project" value="InterPro"/>
</dbReference>
<evidence type="ECO:0000256" key="3">
    <source>
        <dbReference type="ARBA" id="ARBA00004406"/>
    </source>
</evidence>
<evidence type="ECO:0000256" key="4">
    <source>
        <dbReference type="ARBA" id="ARBA00010617"/>
    </source>
</evidence>
<dbReference type="Proteomes" id="UP000005239">
    <property type="component" value="Unassembled WGS sequence"/>
</dbReference>
<keyword evidence="12" id="KW-0472">Membrane</keyword>
<evidence type="ECO:0000313" key="15">
    <source>
        <dbReference type="EnsemblMetazoa" id="PPA45778.1"/>
    </source>
</evidence>
<dbReference type="GO" id="GO:0020037">
    <property type="term" value="F:heme binding"/>
    <property type="evidence" value="ECO:0007669"/>
    <property type="project" value="InterPro"/>
</dbReference>
<reference evidence="15" key="2">
    <citation type="submission" date="2022-06" db="UniProtKB">
        <authorList>
            <consortium name="EnsemblMetazoa"/>
        </authorList>
    </citation>
    <scope>IDENTIFICATION</scope>
    <source>
        <strain evidence="15">PS312</strain>
    </source>
</reference>
<dbReference type="FunFam" id="1.10.630.10:FF:000238">
    <property type="entry name" value="Cytochrome P450 2A6"/>
    <property type="match status" value="1"/>
</dbReference>
<accession>A0A2A6CMW7</accession>
<keyword evidence="5 13" id="KW-0349">Heme</keyword>
<evidence type="ECO:0000256" key="13">
    <source>
        <dbReference type="PIRSR" id="PIRSR602401-1"/>
    </source>
</evidence>
<evidence type="ECO:0000313" key="16">
    <source>
        <dbReference type="Proteomes" id="UP000005239"/>
    </source>
</evidence>
<keyword evidence="6 13" id="KW-0479">Metal-binding</keyword>
<dbReference type="AlphaFoldDB" id="A0A2A6CMW7"/>
<keyword evidence="9 14" id="KW-0560">Oxidoreductase</keyword>
<evidence type="ECO:0000256" key="9">
    <source>
        <dbReference type="ARBA" id="ARBA00023002"/>
    </source>
</evidence>
<evidence type="ECO:0000256" key="1">
    <source>
        <dbReference type="ARBA" id="ARBA00001971"/>
    </source>
</evidence>
<dbReference type="PANTHER" id="PTHR24284:SF1">
    <property type="entry name" value="CYTOCHROME P450 FAMILY"/>
    <property type="match status" value="1"/>
</dbReference>
<evidence type="ECO:0000256" key="14">
    <source>
        <dbReference type="RuleBase" id="RU000461"/>
    </source>
</evidence>
<dbReference type="InterPro" id="IPR001128">
    <property type="entry name" value="Cyt_P450"/>
</dbReference>
<dbReference type="PRINTS" id="PR00385">
    <property type="entry name" value="P450"/>
</dbReference>
<protein>
    <submittedName>
        <fullName evidence="15">Cytochrome P450</fullName>
    </submittedName>
</protein>
<reference evidence="16" key="1">
    <citation type="journal article" date="2008" name="Nat. Genet.">
        <title>The Pristionchus pacificus genome provides a unique perspective on nematode lifestyle and parasitism.</title>
        <authorList>
            <person name="Dieterich C."/>
            <person name="Clifton S.W."/>
            <person name="Schuster L.N."/>
            <person name="Chinwalla A."/>
            <person name="Delehaunty K."/>
            <person name="Dinkelacker I."/>
            <person name="Fulton L."/>
            <person name="Fulton R."/>
            <person name="Godfrey J."/>
            <person name="Minx P."/>
            <person name="Mitreva M."/>
            <person name="Roeseler W."/>
            <person name="Tian H."/>
            <person name="Witte H."/>
            <person name="Yang S.P."/>
            <person name="Wilson R.K."/>
            <person name="Sommer R.J."/>
        </authorList>
    </citation>
    <scope>NUCLEOTIDE SEQUENCE [LARGE SCALE GENOMIC DNA]</scope>
    <source>
        <strain evidence="16">PS312</strain>
    </source>
</reference>
<sequence>MLTLLIIGGTLIYAIVRYYQFTARYPKGPLPLPFIGNFFQFDFNNQHKSLEPLGKAQKGIYTLFTPIPYVQITDYTIMREAFIEKGYRAFQMLSKLNVLVMVANVINEVLFGYRYMHGECQPLMDYVNSFNKVLDDMTESKGMMVAMGLPFLQNVPFIGWHIFGRVKAGMKKINQYVVDNVERALKDYNIDDEPTCFVHAYKQKMAKNEYLDHTNLLATCADFFLAGQETTTTTLRWAMLIMAKHPELQEKLRTEIHYVVGKDRLPCLTDQPKMPYARACALELQRFANILPTNAQRVTVRDVEIRGQTIPEGTWVNGDIHYIMANDPAFENPEEFRPERYIAEDGKTLRKDLVERTIPFSIGKRACAGEGLARVEIFLGLASTVQHFKICSCTGQNVDLEPKIVQMIQPKPQLLRLEKV</sequence>
<keyword evidence="8" id="KW-0492">Microsome</keyword>
<dbReference type="PRINTS" id="PR00463">
    <property type="entry name" value="EP450I"/>
</dbReference>